<protein>
    <submittedName>
        <fullName evidence="2">Uncharacterized protein</fullName>
    </submittedName>
</protein>
<dbReference type="WBParaSite" id="ES5_v2.g11630.t1">
    <property type="protein sequence ID" value="ES5_v2.g11630.t1"/>
    <property type="gene ID" value="ES5_v2.g11630"/>
</dbReference>
<accession>A0AC34F3Y7</accession>
<organism evidence="1 2">
    <name type="scientific">Panagrolaimus sp. ES5</name>
    <dbReference type="NCBI Taxonomy" id="591445"/>
    <lineage>
        <taxon>Eukaryota</taxon>
        <taxon>Metazoa</taxon>
        <taxon>Ecdysozoa</taxon>
        <taxon>Nematoda</taxon>
        <taxon>Chromadorea</taxon>
        <taxon>Rhabditida</taxon>
        <taxon>Tylenchina</taxon>
        <taxon>Panagrolaimomorpha</taxon>
        <taxon>Panagrolaimoidea</taxon>
        <taxon>Panagrolaimidae</taxon>
        <taxon>Panagrolaimus</taxon>
    </lineage>
</organism>
<evidence type="ECO:0000313" key="1">
    <source>
        <dbReference type="Proteomes" id="UP000887579"/>
    </source>
</evidence>
<dbReference type="Proteomes" id="UP000887579">
    <property type="component" value="Unplaced"/>
</dbReference>
<name>A0AC34F3Y7_9BILA</name>
<sequence>MIVSPQRARFLATYQSQNFPFRNSLMQYITKNPASAKVYKKMTKSCKYFFVKNPILILFRLQNDRKNGWQSNVNGMYKKLNFNCSSKFWITDSIDVYPSSVLKRNVVSSILPKIYRCDILRLSIEEQTISVDELSVLISNVENLQLQNVIVMDRNGTVVPIENLVKLSSKFKAFDFEIGPNGSKITSKTFQELLKIPQFHKLSLFSLHNVSEDFDIESFYTFMKKNNQTLIILSFSDDISDGYKNRLEEIIDEIIGTEDREYKPPYIYFNELNQEKKRKIYSIYLRQ</sequence>
<reference evidence="2" key="1">
    <citation type="submission" date="2022-11" db="UniProtKB">
        <authorList>
            <consortium name="WormBaseParasite"/>
        </authorList>
    </citation>
    <scope>IDENTIFICATION</scope>
</reference>
<evidence type="ECO:0000313" key="2">
    <source>
        <dbReference type="WBParaSite" id="ES5_v2.g11630.t1"/>
    </source>
</evidence>
<proteinExistence type="predicted"/>